<organism evidence="1 2">
    <name type="scientific">Alcanivorax nanhaiticus</name>
    <dbReference type="NCBI Taxonomy" id="1177154"/>
    <lineage>
        <taxon>Bacteria</taxon>
        <taxon>Pseudomonadati</taxon>
        <taxon>Pseudomonadota</taxon>
        <taxon>Gammaproteobacteria</taxon>
        <taxon>Oceanospirillales</taxon>
        <taxon>Alcanivoracaceae</taxon>
        <taxon>Alcanivorax</taxon>
    </lineage>
</organism>
<dbReference type="EMBL" id="ARXV01000016">
    <property type="protein sequence ID" value="KGD63583.1"/>
    <property type="molecule type" value="Genomic_DNA"/>
</dbReference>
<dbReference type="PATRIC" id="fig|1177154.3.peg.3262"/>
<name>A0A095TMF1_9GAMM</name>
<dbReference type="Proteomes" id="UP000029444">
    <property type="component" value="Unassembled WGS sequence"/>
</dbReference>
<dbReference type="eggNOG" id="ENOG5033DAU">
    <property type="taxonomic scope" value="Bacteria"/>
</dbReference>
<keyword evidence="2" id="KW-1185">Reference proteome</keyword>
<comment type="caution">
    <text evidence="1">The sequence shown here is derived from an EMBL/GenBank/DDBJ whole genome shotgun (WGS) entry which is preliminary data.</text>
</comment>
<dbReference type="RefSeq" id="WP_035234507.1">
    <property type="nucleotide sequence ID" value="NZ_ARXV01000016.1"/>
</dbReference>
<protein>
    <recommendedName>
        <fullName evidence="3">Outer membrane protein beta-barrel domain-containing protein</fullName>
    </recommendedName>
</protein>
<evidence type="ECO:0000313" key="2">
    <source>
        <dbReference type="Proteomes" id="UP000029444"/>
    </source>
</evidence>
<evidence type="ECO:0008006" key="3">
    <source>
        <dbReference type="Google" id="ProtNLM"/>
    </source>
</evidence>
<dbReference type="AlphaFoldDB" id="A0A095TMF1"/>
<dbReference type="OrthoDB" id="6079731at2"/>
<reference evidence="1 2" key="1">
    <citation type="submission" date="2012-09" db="EMBL/GenBank/DDBJ databases">
        <title>Genome Sequence of alkane-degrading Bacterium Alcanivorax sp. 19-m-6.</title>
        <authorList>
            <person name="Lai Q."/>
            <person name="Shao Z."/>
        </authorList>
    </citation>
    <scope>NUCLEOTIDE SEQUENCE [LARGE SCALE GENOMIC DNA]</scope>
    <source>
        <strain evidence="1 2">19-m-6</strain>
    </source>
</reference>
<dbReference type="STRING" id="1177154.Y5S_03219"/>
<accession>A0A095TMF1</accession>
<gene>
    <name evidence="1" type="ORF">Y5S_03219</name>
</gene>
<evidence type="ECO:0000313" key="1">
    <source>
        <dbReference type="EMBL" id="KGD63583.1"/>
    </source>
</evidence>
<sequence>MRQRISGAIIVLSLLPWQPVVAEPLQFAFLQMGQLMLKDEQTSIQVDGETLDGKYDDLPLFTGGVQRVLGGDRFRYGYEGGALISWQNDRVSYSGVVDGGTTINIKVDNELLVFGTLLGAYGDVRLGQHARVYLSGGPMLLVASLKQDKPDTLPQPLSSTVVINGDERDTSFGYGAYGSAGLIFTLTNNAEFGVVVREQAVEIDFNDAIADFPYEGTQYMLSLGYRM</sequence>
<proteinExistence type="predicted"/>